<dbReference type="SUPFAM" id="SSF69318">
    <property type="entry name" value="Integrin alpha N-terminal domain"/>
    <property type="match status" value="1"/>
</dbReference>
<dbReference type="InterPro" id="IPR028994">
    <property type="entry name" value="Integrin_alpha_N"/>
</dbReference>
<dbReference type="NCBIfam" id="TIGR04183">
    <property type="entry name" value="Por_Secre_tail"/>
    <property type="match status" value="1"/>
</dbReference>
<proteinExistence type="predicted"/>
<name>A0A1I0IMQ7_9BACT</name>
<dbReference type="PANTHER" id="PTHR46580">
    <property type="entry name" value="SENSOR KINASE-RELATED"/>
    <property type="match status" value="1"/>
</dbReference>
<accession>A0A1I0IMQ7</accession>
<dbReference type="STRING" id="82805.SAMN04487998_3360"/>
<dbReference type="Proteomes" id="UP000198697">
    <property type="component" value="Unassembled WGS sequence"/>
</dbReference>
<keyword evidence="5" id="KW-1185">Reference proteome</keyword>
<gene>
    <name evidence="4" type="ORF">SAMN04487998_3360</name>
</gene>
<evidence type="ECO:0000313" key="4">
    <source>
        <dbReference type="EMBL" id="SET97620.1"/>
    </source>
</evidence>
<dbReference type="InterPro" id="IPR026444">
    <property type="entry name" value="Secre_tail"/>
</dbReference>
<feature type="signal peptide" evidence="2">
    <location>
        <begin position="1"/>
        <end position="29"/>
    </location>
</feature>
<dbReference type="AlphaFoldDB" id="A0A1I0IMQ7"/>
<dbReference type="EMBL" id="FOHS01000005">
    <property type="protein sequence ID" value="SET97620.1"/>
    <property type="molecule type" value="Genomic_DNA"/>
</dbReference>
<protein>
    <submittedName>
        <fullName evidence="4">Por secretion system C-terminal sorting domain-containing protein</fullName>
    </submittedName>
</protein>
<evidence type="ECO:0000256" key="1">
    <source>
        <dbReference type="ARBA" id="ARBA00022729"/>
    </source>
</evidence>
<evidence type="ECO:0000259" key="3">
    <source>
        <dbReference type="Pfam" id="PF18962"/>
    </source>
</evidence>
<dbReference type="Pfam" id="PF13517">
    <property type="entry name" value="FG-GAP_3"/>
    <property type="match status" value="3"/>
</dbReference>
<organism evidence="4 5">
    <name type="scientific">Hymenobacter actinosclerus</name>
    <dbReference type="NCBI Taxonomy" id="82805"/>
    <lineage>
        <taxon>Bacteria</taxon>
        <taxon>Pseudomonadati</taxon>
        <taxon>Bacteroidota</taxon>
        <taxon>Cytophagia</taxon>
        <taxon>Cytophagales</taxon>
        <taxon>Hymenobacteraceae</taxon>
        <taxon>Hymenobacter</taxon>
    </lineage>
</organism>
<dbReference type="Pfam" id="PF18962">
    <property type="entry name" value="Por_Secre_tail"/>
    <property type="match status" value="1"/>
</dbReference>
<sequence>MLQFSTPFASKQALRLSLATLLLSGGLLAGARAQSFAPPRLLAVQASPQGVAVADLNGDARPDLVVSCSYANTVNVLLNQPGAAGGFAPAVSYPIGAYPLRVVAADVNGDGYPDMVAALQQGGGVAVMLNSTLRPGTFLPAEFYSTLGDPRSLAVGDVNGDGHPDIVALDTEQGEAAVLLNSATAPGTFPARATVFATGGRNAVGVALADVNADGWADLVVCGGGSGRIGVLLNRASTPGTFGPVVTYSSGASYPQDLAVGDVNADGRPDIVVATGNDGRVAVLLNAAGTPGTFAPPVLSAAAGRRGVYSVELGDINGDKLPDIVTGNREFLPADSRVGVLVNSATTPGSFPLTATEFDSGGGSTHDVALGDLNGDGRLDVALVDYIGGKAAVLLNTGTFLSAATAAGTARVRPYPNPAREYLTLELAAFSAARNVQVELVNALGQVVRRLQLDRPAAAPDLRIDTAALPAGVYTLHVRGLSVRASARVVIE</sequence>
<reference evidence="5" key="1">
    <citation type="submission" date="2016-10" db="EMBL/GenBank/DDBJ databases">
        <authorList>
            <person name="Varghese N."/>
            <person name="Submissions S."/>
        </authorList>
    </citation>
    <scope>NUCLEOTIDE SEQUENCE [LARGE SCALE GENOMIC DNA]</scope>
    <source>
        <strain evidence="5">DSM 15310</strain>
    </source>
</reference>
<dbReference type="Gene3D" id="2.130.10.130">
    <property type="entry name" value="Integrin alpha, N-terminal"/>
    <property type="match status" value="3"/>
</dbReference>
<keyword evidence="1 2" id="KW-0732">Signal</keyword>
<dbReference type="InterPro" id="IPR013517">
    <property type="entry name" value="FG-GAP"/>
</dbReference>
<feature type="domain" description="Secretion system C-terminal sorting" evidence="3">
    <location>
        <begin position="415"/>
        <end position="490"/>
    </location>
</feature>
<evidence type="ECO:0000313" key="5">
    <source>
        <dbReference type="Proteomes" id="UP000198697"/>
    </source>
</evidence>
<evidence type="ECO:0000256" key="2">
    <source>
        <dbReference type="SAM" id="SignalP"/>
    </source>
</evidence>
<feature type="chain" id="PRO_5011698162" evidence="2">
    <location>
        <begin position="30"/>
        <end position="492"/>
    </location>
</feature>